<proteinExistence type="predicted"/>
<comment type="caution">
    <text evidence="1">The sequence shown here is derived from an EMBL/GenBank/DDBJ whole genome shotgun (WGS) entry which is preliminary data.</text>
</comment>
<dbReference type="EMBL" id="JACSNR010000011">
    <property type="protein sequence ID" value="MBM6924166.1"/>
    <property type="molecule type" value="Genomic_DNA"/>
</dbReference>
<dbReference type="Proteomes" id="UP000724149">
    <property type="component" value="Unassembled WGS sequence"/>
</dbReference>
<evidence type="ECO:0008006" key="3">
    <source>
        <dbReference type="Google" id="ProtNLM"/>
    </source>
</evidence>
<sequence>MLYGIATIGGAETAVKVHLMDDKEDCSRLIRPSQWNFFRGCFAHIGIDPATVMVVNKEEYDRVAGSRTRKG</sequence>
<dbReference type="RefSeq" id="WP_204721930.1">
    <property type="nucleotide sequence ID" value="NZ_JACSNR010000011.1"/>
</dbReference>
<accession>A0ABS2GQA8</accession>
<reference evidence="1 2" key="1">
    <citation type="journal article" date="2021" name="Sci. Rep.">
        <title>The distribution of antibiotic resistance genes in chicken gut microbiota commensals.</title>
        <authorList>
            <person name="Juricova H."/>
            <person name="Matiasovicova J."/>
            <person name="Kubasova T."/>
            <person name="Cejkova D."/>
            <person name="Rychlik I."/>
        </authorList>
    </citation>
    <scope>NUCLEOTIDE SEQUENCE [LARGE SCALE GENOMIC DNA]</scope>
    <source>
        <strain evidence="1 2">An564</strain>
    </source>
</reference>
<evidence type="ECO:0000313" key="2">
    <source>
        <dbReference type="Proteomes" id="UP000724149"/>
    </source>
</evidence>
<keyword evidence="2" id="KW-1185">Reference proteome</keyword>
<protein>
    <recommendedName>
        <fullName evidence="3">Transposase</fullName>
    </recommendedName>
</protein>
<organism evidence="1 2">
    <name type="scientific">Hydrogenoanaerobacterium saccharovorans</name>
    <dbReference type="NCBI Taxonomy" id="474960"/>
    <lineage>
        <taxon>Bacteria</taxon>
        <taxon>Bacillati</taxon>
        <taxon>Bacillota</taxon>
        <taxon>Clostridia</taxon>
        <taxon>Eubacteriales</taxon>
        <taxon>Oscillospiraceae</taxon>
        <taxon>Hydrogenoanaerobacterium</taxon>
    </lineage>
</organism>
<gene>
    <name evidence="1" type="ORF">H9X81_10765</name>
</gene>
<evidence type="ECO:0000313" key="1">
    <source>
        <dbReference type="EMBL" id="MBM6924166.1"/>
    </source>
</evidence>
<name>A0ABS2GQA8_9FIRM</name>